<reference evidence="3" key="1">
    <citation type="journal article" date="2023" name="Nat. Commun.">
        <title>Diploid and tetraploid genomes of Acorus and the evolution of monocots.</title>
        <authorList>
            <person name="Ma L."/>
            <person name="Liu K.W."/>
            <person name="Li Z."/>
            <person name="Hsiao Y.Y."/>
            <person name="Qi Y."/>
            <person name="Fu T."/>
            <person name="Tang G.D."/>
            <person name="Zhang D."/>
            <person name="Sun W.H."/>
            <person name="Liu D.K."/>
            <person name="Li Y."/>
            <person name="Chen G.Z."/>
            <person name="Liu X.D."/>
            <person name="Liao X.Y."/>
            <person name="Jiang Y.T."/>
            <person name="Yu X."/>
            <person name="Hao Y."/>
            <person name="Huang J."/>
            <person name="Zhao X.W."/>
            <person name="Ke S."/>
            <person name="Chen Y.Y."/>
            <person name="Wu W.L."/>
            <person name="Hsu J.L."/>
            <person name="Lin Y.F."/>
            <person name="Huang M.D."/>
            <person name="Li C.Y."/>
            <person name="Huang L."/>
            <person name="Wang Z.W."/>
            <person name="Zhao X."/>
            <person name="Zhong W.Y."/>
            <person name="Peng D.H."/>
            <person name="Ahmad S."/>
            <person name="Lan S."/>
            <person name="Zhang J.S."/>
            <person name="Tsai W.C."/>
            <person name="Van de Peer Y."/>
            <person name="Liu Z.J."/>
        </authorList>
    </citation>
    <scope>NUCLEOTIDE SEQUENCE</scope>
    <source>
        <strain evidence="3">SCP</strain>
    </source>
</reference>
<dbReference type="PANTHER" id="PTHR11977">
    <property type="entry name" value="VILLIN"/>
    <property type="match status" value="1"/>
</dbReference>
<dbReference type="InterPro" id="IPR029006">
    <property type="entry name" value="ADF-H/Gelsolin-like_dom_sf"/>
</dbReference>
<keyword evidence="4" id="KW-1185">Reference proteome</keyword>
<evidence type="ECO:0000256" key="1">
    <source>
        <dbReference type="SAM" id="MobiDB-lite"/>
    </source>
</evidence>
<dbReference type="CDD" id="cd11289">
    <property type="entry name" value="gelsolin_S2_like"/>
    <property type="match status" value="1"/>
</dbReference>
<organism evidence="3 4">
    <name type="scientific">Acorus gramineus</name>
    <name type="common">Dwarf sweet flag</name>
    <dbReference type="NCBI Taxonomy" id="55184"/>
    <lineage>
        <taxon>Eukaryota</taxon>
        <taxon>Viridiplantae</taxon>
        <taxon>Streptophyta</taxon>
        <taxon>Embryophyta</taxon>
        <taxon>Tracheophyta</taxon>
        <taxon>Spermatophyta</taxon>
        <taxon>Magnoliopsida</taxon>
        <taxon>Liliopsida</taxon>
        <taxon>Acoraceae</taxon>
        <taxon>Acorus</taxon>
    </lineage>
</organism>
<dbReference type="Proteomes" id="UP001179952">
    <property type="component" value="Unassembled WGS sequence"/>
</dbReference>
<feature type="domain" description="Gelsolin-like" evidence="2">
    <location>
        <begin position="271"/>
        <end position="339"/>
    </location>
</feature>
<comment type="caution">
    <text evidence="3">The sequence shown here is derived from an EMBL/GenBank/DDBJ whole genome shotgun (WGS) entry which is preliminary data.</text>
</comment>
<protein>
    <submittedName>
        <fullName evidence="3">Villin-1</fullName>
    </submittedName>
</protein>
<proteinExistence type="predicted"/>
<gene>
    <name evidence="3" type="ORF">QJS04_geneDACA007541</name>
</gene>
<dbReference type="SUPFAM" id="SSF55753">
    <property type="entry name" value="Actin depolymerizing proteins"/>
    <property type="match status" value="5"/>
</dbReference>
<sequence>MSQFGEGVDAAFRGVGTKPGLEVWCVENLGLVPIPKSSHGKFFSGSSYIVLNTVLLKSGVGQHDIHYWLGKDAKDVDSALASDKAVELDGALGSRAVQYREIQGFETEKFLSYFRPCVIPIEGVFSSELEGLNNKSYRVSLLACKGDHVIRIREVPFSRSSLNHDDVFVLDTESKIFLFCGCNSSTQERAKALEVVQYIKDSKHGGRCDMATIEDGKFVGDSDAGEFWSLFGGYAPIARDSPCSHPQQHRKNLSAELIWINKEKLCSIGPSSFKKGMLSMDKCYMLDCTAEIYIWMGRNTTITERKAAISATEDFVHFQDRSKDTHITFLTEGSETALFKSYFDDWPQNVVPKLYEEGRGKVAAIFKRHGFDVKEIPDDDSQIFIDCSGNLKVWRVESHDISLIPVAEQTKLYIGDCYILQYIYPGDEKEEHLIYAWLGSNSTDEDRTDAISHMSTLAQSMRGNPVLVKRNLIFVLGNFSIPVQAQIYEGEEPMQFFAVCRTLIVLKGGMSSRYRSFISKKGIADETFGKDQVALFRVQGISSDNMQAIQVNPDDLTTEDVLILDCHNEIYVWVGQHSSIIFKEAFGIGKKFLEADILSEGLLLEIAIYFVMEGDEPPFFTRFFDWDFSKKHKHGACAQDGEFVMFDVHGNSFERKLTIMKGLSPNMEIPKRTSRKLGGRNYSETLPDHSRRPISSDGMQIRSRSPAYKVQTTGSEALNSQKLSSPTPGSRKLFPRSLAHASDKALFPQVQSLKDSTIESHKVEERDSSFNKIRAINYDYGIEFSEGVKVFPYERLTVNSVNPVAGIEVTKREEDDTVTL</sequence>
<dbReference type="PANTHER" id="PTHR11977:SF25">
    <property type="entry name" value="VILLIN-1"/>
    <property type="match status" value="1"/>
</dbReference>
<feature type="domain" description="Gelsolin-like" evidence="2">
    <location>
        <begin position="152"/>
        <end position="216"/>
    </location>
</feature>
<feature type="compositionally biased region" description="Polar residues" evidence="1">
    <location>
        <begin position="710"/>
        <end position="728"/>
    </location>
</feature>
<feature type="region of interest" description="Disordered" evidence="1">
    <location>
        <begin position="668"/>
        <end position="731"/>
    </location>
</feature>
<accession>A0AAV9B4B6</accession>
<feature type="domain" description="Gelsolin-like" evidence="2">
    <location>
        <begin position="31"/>
        <end position="111"/>
    </location>
</feature>
<reference evidence="3" key="2">
    <citation type="submission" date="2023-06" db="EMBL/GenBank/DDBJ databases">
        <authorList>
            <person name="Ma L."/>
            <person name="Liu K.-W."/>
            <person name="Li Z."/>
            <person name="Hsiao Y.-Y."/>
            <person name="Qi Y."/>
            <person name="Fu T."/>
            <person name="Tang G."/>
            <person name="Zhang D."/>
            <person name="Sun W.-H."/>
            <person name="Liu D.-K."/>
            <person name="Li Y."/>
            <person name="Chen G.-Z."/>
            <person name="Liu X.-D."/>
            <person name="Liao X.-Y."/>
            <person name="Jiang Y.-T."/>
            <person name="Yu X."/>
            <person name="Hao Y."/>
            <person name="Huang J."/>
            <person name="Zhao X.-W."/>
            <person name="Ke S."/>
            <person name="Chen Y.-Y."/>
            <person name="Wu W.-L."/>
            <person name="Hsu J.-L."/>
            <person name="Lin Y.-F."/>
            <person name="Huang M.-D."/>
            <person name="Li C.-Y."/>
            <person name="Huang L."/>
            <person name="Wang Z.-W."/>
            <person name="Zhao X."/>
            <person name="Zhong W.-Y."/>
            <person name="Peng D.-H."/>
            <person name="Ahmad S."/>
            <person name="Lan S."/>
            <person name="Zhang J.-S."/>
            <person name="Tsai W.-C."/>
            <person name="Van De Peer Y."/>
            <person name="Liu Z.-J."/>
        </authorList>
    </citation>
    <scope>NUCLEOTIDE SEQUENCE</scope>
    <source>
        <strain evidence="3">SCP</strain>
        <tissue evidence="3">Leaves</tissue>
    </source>
</reference>
<evidence type="ECO:0000313" key="4">
    <source>
        <dbReference type="Proteomes" id="UP001179952"/>
    </source>
</evidence>
<dbReference type="Pfam" id="PF00626">
    <property type="entry name" value="Gelsolin"/>
    <property type="match status" value="4"/>
</dbReference>
<dbReference type="InterPro" id="IPR007122">
    <property type="entry name" value="Villin/Gelsolin"/>
</dbReference>
<evidence type="ECO:0000313" key="3">
    <source>
        <dbReference type="EMBL" id="KAK1271407.1"/>
    </source>
</evidence>
<dbReference type="GO" id="GO:0051015">
    <property type="term" value="F:actin filament binding"/>
    <property type="evidence" value="ECO:0007669"/>
    <property type="project" value="InterPro"/>
</dbReference>
<dbReference type="InterPro" id="IPR007123">
    <property type="entry name" value="Gelsolin-like_dom"/>
</dbReference>
<dbReference type="EMBL" id="JAUJYN010000005">
    <property type="protein sequence ID" value="KAK1271407.1"/>
    <property type="molecule type" value="Genomic_DNA"/>
</dbReference>
<dbReference type="CDD" id="cd11293">
    <property type="entry name" value="gelsolin_S4_like"/>
    <property type="match status" value="1"/>
</dbReference>
<evidence type="ECO:0000259" key="2">
    <source>
        <dbReference type="Pfam" id="PF00626"/>
    </source>
</evidence>
<dbReference type="Gene3D" id="3.40.20.10">
    <property type="entry name" value="Severin"/>
    <property type="match status" value="5"/>
</dbReference>
<dbReference type="PRINTS" id="PR00597">
    <property type="entry name" value="GELSOLIN"/>
</dbReference>
<dbReference type="AlphaFoldDB" id="A0AAV9B4B6"/>
<feature type="domain" description="Gelsolin-like" evidence="2">
    <location>
        <begin position="545"/>
        <end position="583"/>
    </location>
</feature>
<dbReference type="CDD" id="cd11290">
    <property type="entry name" value="gelsolin_S1_like"/>
    <property type="match status" value="1"/>
</dbReference>
<dbReference type="SMART" id="SM00262">
    <property type="entry name" value="GEL"/>
    <property type="match status" value="5"/>
</dbReference>
<name>A0AAV9B4B6_ACOGR</name>